<keyword evidence="3" id="KW-0697">Rotamase</keyword>
<dbReference type="Gene3D" id="1.25.40.10">
    <property type="entry name" value="Tetratricopeptide repeat domain"/>
    <property type="match status" value="1"/>
</dbReference>
<organism evidence="6 7">
    <name type="scientific">Pythium insidiosum</name>
    <name type="common">Pythiosis disease agent</name>
    <dbReference type="NCBI Taxonomy" id="114742"/>
    <lineage>
        <taxon>Eukaryota</taxon>
        <taxon>Sar</taxon>
        <taxon>Stramenopiles</taxon>
        <taxon>Oomycota</taxon>
        <taxon>Peronosporomycetes</taxon>
        <taxon>Pythiales</taxon>
        <taxon>Pythiaceae</taxon>
        <taxon>Pythium</taxon>
    </lineage>
</organism>
<dbReference type="PANTHER" id="PTHR46512:SF9">
    <property type="entry name" value="PEPTIDYLPROLYL ISOMERASE"/>
    <property type="match status" value="1"/>
</dbReference>
<reference evidence="6" key="1">
    <citation type="submission" date="2021-12" db="EMBL/GenBank/DDBJ databases">
        <title>Prjna785345.</title>
        <authorList>
            <person name="Rujirawat T."/>
            <person name="Krajaejun T."/>
        </authorList>
    </citation>
    <scope>NUCLEOTIDE SEQUENCE</scope>
    <source>
        <strain evidence="6">Pi057C3</strain>
    </source>
</reference>
<protein>
    <recommendedName>
        <fullName evidence="2">peptidylprolyl isomerase</fullName>
        <ecNumber evidence="2">5.2.1.8</ecNumber>
    </recommendedName>
</protein>
<proteinExistence type="predicted"/>
<dbReference type="PROSITE" id="PS50005">
    <property type="entry name" value="TPR"/>
    <property type="match status" value="1"/>
</dbReference>
<gene>
    <name evidence="6" type="ORF">P43SY_002714</name>
</gene>
<evidence type="ECO:0000256" key="2">
    <source>
        <dbReference type="ARBA" id="ARBA00013194"/>
    </source>
</evidence>
<dbReference type="AlphaFoldDB" id="A0AAD5QB33"/>
<keyword evidence="7" id="KW-1185">Reference proteome</keyword>
<dbReference type="EC" id="5.2.1.8" evidence="2"/>
<feature type="repeat" description="TPR" evidence="5">
    <location>
        <begin position="506"/>
        <end position="539"/>
    </location>
</feature>
<dbReference type="SUPFAM" id="SSF48452">
    <property type="entry name" value="TPR-like"/>
    <property type="match status" value="1"/>
</dbReference>
<dbReference type="PANTHER" id="PTHR46512">
    <property type="entry name" value="PEPTIDYLPROLYL ISOMERASE"/>
    <property type="match status" value="1"/>
</dbReference>
<sequence>MTTTKLLATRCGELLRAATRDDREAQDDDALIAALEQLLQRLAQSAEPIGADDRLLLRELLDWDLSAGESTRKRSTQTRLLVLRWHLVAEAIRRPSTPDDALAVDAVVTRMESDRFAALDVQSSLAMTLVRGLESGFFTMRSGVLHLVKQFYVTQHDAKTRDALSVCLRQRLGTKDEVKALVNAGLCRALLQTALDALRAEAALARLQGEAVDDEDPDSADATSVALLRNCVDVFRQMSSLVCPSHAAHSSRETHDLRALCESVVVLGLSRVTIVLEEVVRLLQMLVEYAPSESILVTDTPDTRGVLDKLATLTTTTKPTIADAGLAQLCRGLHGRLVPKIDAFERQHGSLVGLPTDDDDDDKEDGDALERNVERAAERELERAALCKTRGNAFFQRGNVCTARVFYRRAIALLRKAEMQAEQCLSSLARDDLLAQCSVGASVLVLQPDGSRRGAMIADVEGDSIEVIYDGDGDENEEEEEDVVPLTRIRLRLPTALLHRFLTLHVDCAMNMGKVFAQLSDHENAVQCFSHALEKQPHHIAALYQRGLAHMALHDLRSAQQDLWSAHQRCRAWKIAAHGDGDELSREKQQKEALLGQITAAYKKLQALHANKKKVDKKLIKQMMNYLSTVPGLQDQSG</sequence>
<evidence type="ECO:0000313" key="6">
    <source>
        <dbReference type="EMBL" id="KAJ0410382.1"/>
    </source>
</evidence>
<evidence type="ECO:0000256" key="1">
    <source>
        <dbReference type="ARBA" id="ARBA00000971"/>
    </source>
</evidence>
<evidence type="ECO:0000256" key="4">
    <source>
        <dbReference type="ARBA" id="ARBA00023235"/>
    </source>
</evidence>
<dbReference type="GO" id="GO:0003755">
    <property type="term" value="F:peptidyl-prolyl cis-trans isomerase activity"/>
    <property type="evidence" value="ECO:0007669"/>
    <property type="project" value="UniProtKB-EC"/>
</dbReference>
<keyword evidence="5" id="KW-0802">TPR repeat</keyword>
<dbReference type="InterPro" id="IPR011990">
    <property type="entry name" value="TPR-like_helical_dom_sf"/>
</dbReference>
<dbReference type="InterPro" id="IPR050754">
    <property type="entry name" value="FKBP4/5/8-like"/>
</dbReference>
<comment type="caution">
    <text evidence="6">The sequence shown here is derived from an EMBL/GenBank/DDBJ whole genome shotgun (WGS) entry which is preliminary data.</text>
</comment>
<evidence type="ECO:0000256" key="5">
    <source>
        <dbReference type="PROSITE-ProRule" id="PRU00339"/>
    </source>
</evidence>
<evidence type="ECO:0000256" key="3">
    <source>
        <dbReference type="ARBA" id="ARBA00023110"/>
    </source>
</evidence>
<dbReference type="EMBL" id="JAKCXM010000001">
    <property type="protein sequence ID" value="KAJ0410382.1"/>
    <property type="molecule type" value="Genomic_DNA"/>
</dbReference>
<dbReference type="InterPro" id="IPR019734">
    <property type="entry name" value="TPR_rpt"/>
</dbReference>
<keyword evidence="4" id="KW-0413">Isomerase</keyword>
<evidence type="ECO:0000313" key="7">
    <source>
        <dbReference type="Proteomes" id="UP001209570"/>
    </source>
</evidence>
<comment type="catalytic activity">
    <reaction evidence="1">
        <text>[protein]-peptidylproline (omega=180) = [protein]-peptidylproline (omega=0)</text>
        <dbReference type="Rhea" id="RHEA:16237"/>
        <dbReference type="Rhea" id="RHEA-COMP:10747"/>
        <dbReference type="Rhea" id="RHEA-COMP:10748"/>
        <dbReference type="ChEBI" id="CHEBI:83833"/>
        <dbReference type="ChEBI" id="CHEBI:83834"/>
        <dbReference type="EC" id="5.2.1.8"/>
    </reaction>
</comment>
<name>A0AAD5QB33_PYTIN</name>
<accession>A0AAD5QB33</accession>
<dbReference type="Proteomes" id="UP001209570">
    <property type="component" value="Unassembled WGS sequence"/>
</dbReference>
<dbReference type="SMART" id="SM00028">
    <property type="entry name" value="TPR"/>
    <property type="match status" value="3"/>
</dbReference>